<proteinExistence type="predicted"/>
<comment type="caution">
    <text evidence="1">The sequence shown here is derived from an EMBL/GenBank/DDBJ whole genome shotgun (WGS) entry which is preliminary data.</text>
</comment>
<accession>A0ABP3Q2G0</accession>
<reference evidence="2" key="1">
    <citation type="journal article" date="2019" name="Int. J. Syst. Evol. Microbiol.">
        <title>The Global Catalogue of Microorganisms (GCM) 10K type strain sequencing project: providing services to taxonomists for standard genome sequencing and annotation.</title>
        <authorList>
            <consortium name="The Broad Institute Genomics Platform"/>
            <consortium name="The Broad Institute Genome Sequencing Center for Infectious Disease"/>
            <person name="Wu L."/>
            <person name="Ma J."/>
        </authorList>
    </citation>
    <scope>NUCLEOTIDE SEQUENCE [LARGE SCALE GENOMIC DNA]</scope>
    <source>
        <strain evidence="2">JCM 15089</strain>
    </source>
</reference>
<dbReference type="EMBL" id="BAAADD010000009">
    <property type="protein sequence ID" value="GAA0581342.1"/>
    <property type="molecule type" value="Genomic_DNA"/>
</dbReference>
<evidence type="ECO:0000313" key="2">
    <source>
        <dbReference type="Proteomes" id="UP001499951"/>
    </source>
</evidence>
<dbReference type="Proteomes" id="UP001499951">
    <property type="component" value="Unassembled WGS sequence"/>
</dbReference>
<dbReference type="RefSeq" id="WP_166935033.1">
    <property type="nucleotide sequence ID" value="NZ_BAAADD010000009.1"/>
</dbReference>
<sequence length="500" mass="54464">MADKLHIEIAQVARQGSCSKVEDLFEPPAKRILARLLPDFLAKYKLTATELLHRAEMLHRVESTGSLLQFVVQQVAVARASSEGRSVQEIIREFNKLIDGVIAKVHGAKRNGLFPELPADKFGALAGALAAKPDGLFILNGALAFHLRDAKTWNEKALRLIAILKAGEKEGGAFLRGAIDVVLGELVATPKALDDLIGSRETFGDFVLALLHHFLGMTEEVQYADGDAMPLISTLMVRGVLPLAHAALAERIVDEIYSLERLREDSLDDEMRMFRDITALVLKGTGNVLKRDDALAALDLRSKRFVTAEAVKMGLSNSVLPDEKIDWLLFAESCITGARSKQILAEQAVRIATADSFKTRFQISSVSLSRRLQRLAGLCAAAEASGFHENDKRQLASACDSVAYDLTVQTKLFETIEARSPNPVEKVLTLLKLSEAGTFTEGRLSQKVRDLVIGYMATPGFLAAYIKYAKADPAGAMSELTQRTAKIGLSAGDVRELLAA</sequence>
<evidence type="ECO:0000313" key="1">
    <source>
        <dbReference type="EMBL" id="GAA0581342.1"/>
    </source>
</evidence>
<keyword evidence="2" id="KW-1185">Reference proteome</keyword>
<protein>
    <submittedName>
        <fullName evidence="1">Uncharacterized protein</fullName>
    </submittedName>
</protein>
<gene>
    <name evidence="1" type="ORF">GCM10008942_32750</name>
</gene>
<organism evidence="1 2">
    <name type="scientific">Rhizomicrobium electricum</name>
    <dbReference type="NCBI Taxonomy" id="480070"/>
    <lineage>
        <taxon>Bacteria</taxon>
        <taxon>Pseudomonadati</taxon>
        <taxon>Pseudomonadota</taxon>
        <taxon>Alphaproteobacteria</taxon>
        <taxon>Micropepsales</taxon>
        <taxon>Micropepsaceae</taxon>
        <taxon>Rhizomicrobium</taxon>
    </lineage>
</organism>
<name>A0ABP3Q2G0_9PROT</name>